<dbReference type="EMBL" id="LCNO01000006">
    <property type="protein sequence ID" value="KKU58061.1"/>
    <property type="molecule type" value="Genomic_DNA"/>
</dbReference>
<proteinExistence type="predicted"/>
<evidence type="ECO:0008006" key="3">
    <source>
        <dbReference type="Google" id="ProtNLM"/>
    </source>
</evidence>
<evidence type="ECO:0000313" key="2">
    <source>
        <dbReference type="Proteomes" id="UP000034307"/>
    </source>
</evidence>
<protein>
    <recommendedName>
        <fullName evidence="3">Peptidase A2 domain-containing protein</fullName>
    </recommendedName>
</protein>
<evidence type="ECO:0000313" key="1">
    <source>
        <dbReference type="EMBL" id="KKU58061.1"/>
    </source>
</evidence>
<name>A0A0G1RLQ6_9BACT</name>
<accession>A0A0G1RLQ6</accession>
<reference evidence="1 2" key="1">
    <citation type="journal article" date="2015" name="Nature">
        <title>rRNA introns, odd ribosomes, and small enigmatic genomes across a large radiation of phyla.</title>
        <authorList>
            <person name="Brown C.T."/>
            <person name="Hug L.A."/>
            <person name="Thomas B.C."/>
            <person name="Sharon I."/>
            <person name="Castelle C.J."/>
            <person name="Singh A."/>
            <person name="Wilkins M.J."/>
            <person name="Williams K.H."/>
            <person name="Banfield J.F."/>
        </authorList>
    </citation>
    <scope>NUCLEOTIDE SEQUENCE [LARGE SCALE GENOMIC DNA]</scope>
</reference>
<dbReference type="STRING" id="1618358.UX80_C0006G0031"/>
<organism evidence="1 2">
    <name type="scientific">Candidatus Amesbacteria bacterium GW2011_GWA2_47_11b</name>
    <dbReference type="NCBI Taxonomy" id="1618358"/>
    <lineage>
        <taxon>Bacteria</taxon>
        <taxon>Candidatus Amesiibacteriota</taxon>
    </lineage>
</organism>
<dbReference type="Proteomes" id="UP000034307">
    <property type="component" value="Unassembled WGS sequence"/>
</dbReference>
<sequence length="145" mass="16392">MKFWYTKLRANPHLTSSGKPYVYIPLVDVDLFTSDRNKSSLKYRVLIDSGADKCLFHGAIGEMLGLDVRSGKKSPMRGIMSKQGDVFYHNVIISLYGQEVESVVGFSYDLDIAFGLLGQVGFFDSFRVCFDLPRRDFDVTPKFAN</sequence>
<gene>
    <name evidence="1" type="ORF">UX80_C0006G0031</name>
</gene>
<comment type="caution">
    <text evidence="1">The sequence shown here is derived from an EMBL/GenBank/DDBJ whole genome shotgun (WGS) entry which is preliminary data.</text>
</comment>
<dbReference type="AlphaFoldDB" id="A0A0G1RLQ6"/>